<evidence type="ECO:0000313" key="1">
    <source>
        <dbReference type="EMBL" id="NKY25533.1"/>
    </source>
</evidence>
<protein>
    <submittedName>
        <fullName evidence="1">Uncharacterized protein</fullName>
    </submittedName>
</protein>
<reference evidence="1 2" key="1">
    <citation type="submission" date="2020-04" db="EMBL/GenBank/DDBJ databases">
        <title>MicrobeNet Type strains.</title>
        <authorList>
            <person name="Nicholson A.C."/>
        </authorList>
    </citation>
    <scope>NUCLEOTIDE SEQUENCE [LARGE SCALE GENOMIC DNA]</scope>
    <source>
        <strain evidence="1 2">DSM 44956</strain>
    </source>
</reference>
<sequence length="65" mass="7629">MPEPLNHRTFVQADGKLAEFMCHAHLMELTVLRAQELREIHRRHHPDECVVHLEAAYLLLVEDDC</sequence>
<accession>A0A7X6L0M3</accession>
<dbReference type="Proteomes" id="UP000540698">
    <property type="component" value="Unassembled WGS sequence"/>
</dbReference>
<proteinExistence type="predicted"/>
<organism evidence="1 2">
    <name type="scientific">Nocardia gamkensis</name>
    <dbReference type="NCBI Taxonomy" id="352869"/>
    <lineage>
        <taxon>Bacteria</taxon>
        <taxon>Bacillati</taxon>
        <taxon>Actinomycetota</taxon>
        <taxon>Actinomycetes</taxon>
        <taxon>Mycobacteriales</taxon>
        <taxon>Nocardiaceae</taxon>
        <taxon>Nocardia</taxon>
    </lineage>
</organism>
<gene>
    <name evidence="1" type="ORF">HGB38_04690</name>
</gene>
<comment type="caution">
    <text evidence="1">The sequence shown here is derived from an EMBL/GenBank/DDBJ whole genome shotgun (WGS) entry which is preliminary data.</text>
</comment>
<name>A0A7X6L0M3_9NOCA</name>
<dbReference type="EMBL" id="JAAXOS010000002">
    <property type="protein sequence ID" value="NKY25533.1"/>
    <property type="molecule type" value="Genomic_DNA"/>
</dbReference>
<evidence type="ECO:0000313" key="2">
    <source>
        <dbReference type="Proteomes" id="UP000540698"/>
    </source>
</evidence>
<dbReference type="AlphaFoldDB" id="A0A7X6L0M3"/>
<keyword evidence="2" id="KW-1185">Reference proteome</keyword>